<dbReference type="EMBL" id="JBHUOS010000009">
    <property type="protein sequence ID" value="MFD2916288.1"/>
    <property type="molecule type" value="Genomic_DNA"/>
</dbReference>
<gene>
    <name evidence="3" type="ORF">ACFS29_11600</name>
</gene>
<proteinExistence type="predicted"/>
<evidence type="ECO:0000313" key="3">
    <source>
        <dbReference type="EMBL" id="MFD2916288.1"/>
    </source>
</evidence>
<name>A0ABW5ZTD5_9FLAO</name>
<dbReference type="Pfam" id="PF00578">
    <property type="entry name" value="AhpC-TSA"/>
    <property type="match status" value="1"/>
</dbReference>
<evidence type="ECO:0000256" key="1">
    <source>
        <dbReference type="ARBA" id="ARBA00023284"/>
    </source>
</evidence>
<evidence type="ECO:0000259" key="2">
    <source>
        <dbReference type="PROSITE" id="PS51352"/>
    </source>
</evidence>
<accession>A0ABW5ZTD5</accession>
<dbReference type="PANTHER" id="PTHR42852">
    <property type="entry name" value="THIOL:DISULFIDE INTERCHANGE PROTEIN DSBE"/>
    <property type="match status" value="1"/>
</dbReference>
<dbReference type="SUPFAM" id="SSF52833">
    <property type="entry name" value="Thioredoxin-like"/>
    <property type="match status" value="1"/>
</dbReference>
<dbReference type="Gene3D" id="3.40.30.10">
    <property type="entry name" value="Glutaredoxin"/>
    <property type="match status" value="1"/>
</dbReference>
<evidence type="ECO:0000313" key="4">
    <source>
        <dbReference type="Proteomes" id="UP001597548"/>
    </source>
</evidence>
<dbReference type="PROSITE" id="PS51352">
    <property type="entry name" value="THIOREDOXIN_2"/>
    <property type="match status" value="1"/>
</dbReference>
<comment type="caution">
    <text evidence="3">The sequence shown here is derived from an EMBL/GenBank/DDBJ whole genome shotgun (WGS) entry which is preliminary data.</text>
</comment>
<organism evidence="3 4">
    <name type="scientific">Psychroserpens luteus</name>
    <dbReference type="NCBI Taxonomy" id="1434066"/>
    <lineage>
        <taxon>Bacteria</taxon>
        <taxon>Pseudomonadati</taxon>
        <taxon>Bacteroidota</taxon>
        <taxon>Flavobacteriia</taxon>
        <taxon>Flavobacteriales</taxon>
        <taxon>Flavobacteriaceae</taxon>
        <taxon>Psychroserpens</taxon>
    </lineage>
</organism>
<dbReference type="InterPro" id="IPR013766">
    <property type="entry name" value="Thioredoxin_domain"/>
</dbReference>
<dbReference type="CDD" id="cd02966">
    <property type="entry name" value="TlpA_like_family"/>
    <property type="match status" value="1"/>
</dbReference>
<dbReference type="InterPro" id="IPR036249">
    <property type="entry name" value="Thioredoxin-like_sf"/>
</dbReference>
<protein>
    <submittedName>
        <fullName evidence="3">TlpA family protein disulfide reductase</fullName>
    </submittedName>
</protein>
<dbReference type="InterPro" id="IPR050553">
    <property type="entry name" value="Thioredoxin_ResA/DsbE_sf"/>
</dbReference>
<dbReference type="InterPro" id="IPR017937">
    <property type="entry name" value="Thioredoxin_CS"/>
</dbReference>
<keyword evidence="4" id="KW-1185">Reference proteome</keyword>
<feature type="domain" description="Thioredoxin" evidence="2">
    <location>
        <begin position="24"/>
        <end position="184"/>
    </location>
</feature>
<dbReference type="InterPro" id="IPR000866">
    <property type="entry name" value="AhpC/TSA"/>
</dbReference>
<dbReference type="PROSITE" id="PS00194">
    <property type="entry name" value="THIOREDOXIN_1"/>
    <property type="match status" value="1"/>
</dbReference>
<dbReference type="Proteomes" id="UP001597548">
    <property type="component" value="Unassembled WGS sequence"/>
</dbReference>
<sequence>MILAKNNNITLTTRYLSLAFFIVLCISCKNKTTKVETTNSQNIALNKEIPVYDFKTLEPLLYTESNTTYIVNFWAMWCAPCVKELPYIQHYAKTYPDTEILLISLDFKEDIDTKLKPFLENKNITSKVILLDDPDANTWIDKIDPNWSGAIPFTIIFNAEKRAFYERSFESFEDLENEVTNTIHKS</sequence>
<dbReference type="PANTHER" id="PTHR42852:SF13">
    <property type="entry name" value="PROTEIN DIPZ"/>
    <property type="match status" value="1"/>
</dbReference>
<dbReference type="RefSeq" id="WP_241738319.1">
    <property type="nucleotide sequence ID" value="NZ_JADILU010000004.1"/>
</dbReference>
<reference evidence="4" key="1">
    <citation type="journal article" date="2019" name="Int. J. Syst. Evol. Microbiol.">
        <title>The Global Catalogue of Microorganisms (GCM) 10K type strain sequencing project: providing services to taxonomists for standard genome sequencing and annotation.</title>
        <authorList>
            <consortium name="The Broad Institute Genomics Platform"/>
            <consortium name="The Broad Institute Genome Sequencing Center for Infectious Disease"/>
            <person name="Wu L."/>
            <person name="Ma J."/>
        </authorList>
    </citation>
    <scope>NUCLEOTIDE SEQUENCE [LARGE SCALE GENOMIC DNA]</scope>
    <source>
        <strain evidence="4">KCTC 32514</strain>
    </source>
</reference>
<keyword evidence="1" id="KW-0676">Redox-active center</keyword>